<evidence type="ECO:0000259" key="9">
    <source>
        <dbReference type="Pfam" id="PF11919"/>
    </source>
</evidence>
<dbReference type="GeneID" id="18816450"/>
<dbReference type="Gene3D" id="1.25.10.10">
    <property type="entry name" value="Leucine-rich Repeat Variant"/>
    <property type="match status" value="2"/>
</dbReference>
<dbReference type="GO" id="GO:0070628">
    <property type="term" value="F:proteasome binding"/>
    <property type="evidence" value="ECO:0007669"/>
    <property type="project" value="InterPro"/>
</dbReference>
<name>F8NUI5_SERL9</name>
<keyword evidence="8" id="KW-0539">Nucleus</keyword>
<dbReference type="GO" id="GO:0005829">
    <property type="term" value="C:cytosol"/>
    <property type="evidence" value="ECO:0007669"/>
    <property type="project" value="TreeGrafter"/>
</dbReference>
<dbReference type="GO" id="GO:0016504">
    <property type="term" value="F:peptidase activator activity"/>
    <property type="evidence" value="ECO:0007669"/>
    <property type="project" value="InterPro"/>
</dbReference>
<dbReference type="KEGG" id="sla:SERLADRAFT_448204"/>
<evidence type="ECO:0000256" key="4">
    <source>
        <dbReference type="ARBA" id="ARBA00022490"/>
    </source>
</evidence>
<dbReference type="GO" id="GO:0016607">
    <property type="term" value="C:nuclear speck"/>
    <property type="evidence" value="ECO:0007669"/>
    <property type="project" value="UniProtKB-SubCell"/>
</dbReference>
<evidence type="ECO:0000259" key="11">
    <source>
        <dbReference type="Pfam" id="PF23096"/>
    </source>
</evidence>
<evidence type="ECO:0000313" key="12">
    <source>
        <dbReference type="EMBL" id="EGO25205.1"/>
    </source>
</evidence>
<protein>
    <recommendedName>
        <fullName evidence="14">Proteasome activator complex subunit 4</fullName>
    </recommendedName>
</protein>
<evidence type="ECO:0000313" key="13">
    <source>
        <dbReference type="Proteomes" id="UP000008064"/>
    </source>
</evidence>
<feature type="domain" description="Proteasome activator Blm10 middle HEAT repeats region" evidence="10">
    <location>
        <begin position="447"/>
        <end position="979"/>
    </location>
</feature>
<dbReference type="EMBL" id="GL945433">
    <property type="protein sequence ID" value="EGO25205.1"/>
    <property type="molecule type" value="Genomic_DNA"/>
</dbReference>
<dbReference type="InterPro" id="IPR016024">
    <property type="entry name" value="ARM-type_fold"/>
</dbReference>
<evidence type="ECO:0000256" key="6">
    <source>
        <dbReference type="ARBA" id="ARBA00022763"/>
    </source>
</evidence>
<dbReference type="OrthoDB" id="17907at2759"/>
<dbReference type="InterPro" id="IPR021843">
    <property type="entry name" value="PSME4_C"/>
</dbReference>
<reference evidence="13" key="1">
    <citation type="journal article" date="2011" name="Science">
        <title>The plant cell wall-decomposing machinery underlies the functional diversity of forest fungi.</title>
        <authorList>
            <person name="Eastwood D.C."/>
            <person name="Floudas D."/>
            <person name="Binder M."/>
            <person name="Majcherczyk A."/>
            <person name="Schneider P."/>
            <person name="Aerts A."/>
            <person name="Asiegbu F.O."/>
            <person name="Baker S.E."/>
            <person name="Barry K."/>
            <person name="Bendiksby M."/>
            <person name="Blumentritt M."/>
            <person name="Coutinho P.M."/>
            <person name="Cullen D."/>
            <person name="de Vries R.P."/>
            <person name="Gathman A."/>
            <person name="Goodell B."/>
            <person name="Henrissat B."/>
            <person name="Ihrmark K."/>
            <person name="Kauserud H."/>
            <person name="Kohler A."/>
            <person name="LaButti K."/>
            <person name="Lapidus A."/>
            <person name="Lavin J.L."/>
            <person name="Lee Y.-H."/>
            <person name="Lindquist E."/>
            <person name="Lilly W."/>
            <person name="Lucas S."/>
            <person name="Morin E."/>
            <person name="Murat C."/>
            <person name="Oguiza J.A."/>
            <person name="Park J."/>
            <person name="Pisabarro A.G."/>
            <person name="Riley R."/>
            <person name="Rosling A."/>
            <person name="Salamov A."/>
            <person name="Schmidt O."/>
            <person name="Schmutz J."/>
            <person name="Skrede I."/>
            <person name="Stenlid J."/>
            <person name="Wiebenga A."/>
            <person name="Xie X."/>
            <person name="Kuees U."/>
            <person name="Hibbett D.S."/>
            <person name="Hoffmeister D."/>
            <person name="Hoegberg N."/>
            <person name="Martin F."/>
            <person name="Grigoriev I.V."/>
            <person name="Watkinson S.C."/>
        </authorList>
    </citation>
    <scope>NUCLEOTIDE SEQUENCE [LARGE SCALE GENOMIC DNA]</scope>
    <source>
        <strain evidence="13">S7.9</strain>
    </source>
</reference>
<evidence type="ECO:0008006" key="14">
    <source>
        <dbReference type="Google" id="ProtNLM"/>
    </source>
</evidence>
<dbReference type="GO" id="GO:0006281">
    <property type="term" value="P:DNA repair"/>
    <property type="evidence" value="ECO:0007669"/>
    <property type="project" value="UniProtKB-KW"/>
</dbReference>
<dbReference type="InterPro" id="IPR055455">
    <property type="entry name" value="HEAT_PSME4"/>
</dbReference>
<dbReference type="Pfam" id="PF10346">
    <property type="entry name" value="Con-6"/>
    <property type="match status" value="3"/>
</dbReference>
<accession>F8NUI5</accession>
<evidence type="ECO:0000256" key="5">
    <source>
        <dbReference type="ARBA" id="ARBA00022737"/>
    </source>
</evidence>
<dbReference type="HOGENOM" id="CLU_000772_3_0_1"/>
<comment type="subcellular location">
    <subcellularLocation>
        <location evidence="2">Cytoplasm</location>
    </subcellularLocation>
    <subcellularLocation>
        <location evidence="1">Nucleus speckle</location>
    </subcellularLocation>
</comment>
<keyword evidence="4" id="KW-0963">Cytoplasm</keyword>
<dbReference type="SUPFAM" id="SSF48371">
    <property type="entry name" value="ARM repeat"/>
    <property type="match status" value="3"/>
</dbReference>
<evidence type="ECO:0000256" key="3">
    <source>
        <dbReference type="ARBA" id="ARBA00005739"/>
    </source>
</evidence>
<evidence type="ECO:0000256" key="7">
    <source>
        <dbReference type="ARBA" id="ARBA00023204"/>
    </source>
</evidence>
<dbReference type="PANTHER" id="PTHR32170:SF3">
    <property type="entry name" value="PROTEASOME ACTIVATOR COMPLEX SUBUNIT 4"/>
    <property type="match status" value="1"/>
</dbReference>
<dbReference type="Pfam" id="PF11919">
    <property type="entry name" value="PSME4_C"/>
    <property type="match status" value="1"/>
</dbReference>
<evidence type="ECO:0000256" key="8">
    <source>
        <dbReference type="ARBA" id="ARBA00023242"/>
    </source>
</evidence>
<evidence type="ECO:0000256" key="1">
    <source>
        <dbReference type="ARBA" id="ARBA00004324"/>
    </source>
</evidence>
<evidence type="ECO:0000256" key="2">
    <source>
        <dbReference type="ARBA" id="ARBA00004496"/>
    </source>
</evidence>
<dbReference type="InterPro" id="IPR018824">
    <property type="entry name" value="Conidiation-specific_6"/>
</dbReference>
<dbReference type="InterPro" id="IPR035309">
    <property type="entry name" value="PSME4"/>
</dbReference>
<feature type="domain" description="Proteasome activator complex subunit 4 C-terminal" evidence="9">
    <location>
        <begin position="1906"/>
        <end position="1992"/>
    </location>
</feature>
<gene>
    <name evidence="12" type="ORF">SERLADRAFT_448204</name>
</gene>
<dbReference type="Proteomes" id="UP000008064">
    <property type="component" value="Unassembled WGS sequence"/>
</dbReference>
<dbReference type="PANTHER" id="PTHR32170">
    <property type="entry name" value="PROTEASOME ACTIVATOR COMPLEX SUBUNIT 4"/>
    <property type="match status" value="1"/>
</dbReference>
<dbReference type="RefSeq" id="XP_007317327.1">
    <property type="nucleotide sequence ID" value="XM_007317265.1"/>
</dbReference>
<dbReference type="Pfam" id="PF23096">
    <property type="entry name" value="HEAT_PSME4"/>
    <property type="match status" value="1"/>
</dbReference>
<organism evidence="13">
    <name type="scientific">Serpula lacrymans var. lacrymans (strain S7.9)</name>
    <name type="common">Dry rot fungus</name>
    <dbReference type="NCBI Taxonomy" id="578457"/>
    <lineage>
        <taxon>Eukaryota</taxon>
        <taxon>Fungi</taxon>
        <taxon>Dikarya</taxon>
        <taxon>Basidiomycota</taxon>
        <taxon>Agaricomycotina</taxon>
        <taxon>Agaricomycetes</taxon>
        <taxon>Agaricomycetidae</taxon>
        <taxon>Boletales</taxon>
        <taxon>Coniophorineae</taxon>
        <taxon>Serpulaceae</taxon>
        <taxon>Serpula</taxon>
    </lineage>
</organism>
<dbReference type="Pfam" id="PF16507">
    <property type="entry name" value="HEAT_PSME4_mid"/>
    <property type="match status" value="1"/>
</dbReference>
<evidence type="ECO:0000259" key="10">
    <source>
        <dbReference type="Pfam" id="PF16507"/>
    </source>
</evidence>
<keyword evidence="5" id="KW-0677">Repeat</keyword>
<proteinExistence type="inferred from homology"/>
<sequence>MDSKWGSSERGLPGWEYLYSETYEPVVPEDIDNSSDRYIQKLKEYARSLPYAIESNAKIQAMLDFILLRITQCVEAKDYDPGLIQWDSMLSYWSMLKYPFPKEKRMKLAKLYFHVSTTPGMSTQIVAICADGLSTLTRSKKKLSIEDMRLPWKPIYDILSQDLFLSRRQFEYNQLSWCMGYIADIVRRFFHPAAIDEMLATFVPLINGTDLNSILSSQYYLLTFLPLTHPQSYLPMLSRLWESINSYMYDDRMLHFLSRLAEMHVDPDISDPAKFETIPDDERSEGEGRPKWCRDDLKEDHAWSGLYKDVGIFTEHEWHLIMCKCLASMGVYLYDQLIIKIPLADAGSLTTGPSADNSAGFEIGRLPKPSWRITSLARIIVYSMAPDGPVSPASNAPSPLVTPAPSGVSTPQLQGGSVADYLTVPLHKFGHSKGQTYIAGCKALDSLARLIASTEHFFHPTNSGSWTNDLSSFIKYIVYEFNKRWHEEEKPDCKTPKARRLTRLMKRELVKCLRTVVLLAMFSQDSATVTSIQSALKSMSLLEPDLILHPILERAIPSLEALVETHRTLAVIKALGAVAPALVSREVYYPGGKYLIQILQLLIPGIDLNDPSKTLCTTGFLAEISQYIMFKDLTSSEDSKFLDSPEQTPLDTTNGFITYDSSDQIAENELSNEDEDKILKDTTGSFATWLGDLIGRIIQLLENLPEEGVGGTAGGTTEVQVVDAVTGAFNQICVHLSDSLFDLVLKMIYDYASTNVRSNAVRAIHQLVECVANANPEKTLAKFFPFCVQNILTEIDHGASSVRTTSSSTPLPSDATLHWNLAILRGSVYSDGTAVLKYKDQFLHLFKVLQRKTYSKRGYSWSGKLLSSTLVTLTHTYPLENRFVNPDEWNNEDPIEFQNNHHKYWGKLYSPEDVQLSWHVPNNEEIDFALRLFKELTVPTLEKLENLLDIVSRDAEWRNDFCRYLTFVQNAFSGIPTLFKDVISTKDLQSMTETSDVLNEIPEMIASIENLNSGFCLTDPDDERFQFIISLRHRFGQFLHKASISLQQQGEENTVDAVQVLLQSIRTYMLEYGDSRDSYSINGEQYSSDINVARQYAGQKIWPRAVYVRRARHYHSARLHWNSIERSRGALENVLIDDVVEWSMWHYPNVRESSQYILDSLCSIYDGVRIRALPILYKALEPGSDDDRMKGALWTLNMSTFGKFAISEPTLATEYIKCLLECQHNEKPSIQNCVSTVADNSLQSFLEPCFLVYDVENPALDKSLSDLQACLTSTEHDKDITRRAREKRIERVNLMNQAIDATTHWRYAIAAVRVLRTCIRRDVLMRPEHVRIFFDKVHDSNPTMRYYAQRGLMKSLRYIKLRTYCRDPIALSLTANRNPLKRRVTMKPSYASTMKVLGKYRSQTQLENSSTEPVYYDQLPQGWLAWSTSVDVYMQPQPTSTTFQWEASSEDVISCVREIVQDSSFWKQLSTHFAEENYEKRILQDNISDVKSIFQLLEDQPFEALKPTLEELLADKDQNKQRAAAELLAGVLNGSKHWSTVKQDTLWEWALPFIKQIVGKDIKTDTLPIWTSFFEYLFYKKDPRRMQPLVDYVFEEFNNADYNGESAFDSVKILSLFRAFYSELGWKFSAWSDDALSRAWPELRSEHDEVRAHVSELLAFSSRIKWQPKPSVPSAEAFVRECRTSDIGDDITGMRGTYHLERVNDLVNKFNVWREERLPGVRAFQSTYDRVGIAVCKWFFQSVHDTQAISTYDYILPLMPELFRFSEVNDNDELARRANLLLIRMCGVTPPQSMIGPLLETIFDAMRKSPSWKVRLKALPILQVFYFRQLPLISELKVVEILDMLCKCLDDEVVEVREMVGTTLSGILRLSPRRSVITLKDRFVKLAKKSHIPEQRNTIPYALAIRQRHAAIIGICALIDSFPYTIEKWMPELLTSVLVEHTFDPIPISTTVHKCASNFRKTHQDTWHEDCRRFNDDQLAALSTLLTGSSYYKDTGRVIAGLKAAIHNPNVSEEAKDNAIQRLNELGDDTERGGAAYGRANQQGSTRVLGGYKATLSNENTSEEAKQHAQEVLEAAGVYERPTGISEEEHETRVLAGYKAALNNPRVSEAAKTHARDFLEQHGAL</sequence>
<dbReference type="InterPro" id="IPR011989">
    <property type="entry name" value="ARM-like"/>
</dbReference>
<feature type="domain" description="Proteasome activator complex subunit 4-like HEAT repeat-like" evidence="11">
    <location>
        <begin position="1412"/>
        <end position="1609"/>
    </location>
</feature>
<keyword evidence="7" id="KW-0234">DNA repair</keyword>
<dbReference type="InterPro" id="IPR032430">
    <property type="entry name" value="Blm10_mid"/>
</dbReference>
<dbReference type="GO" id="GO:0010499">
    <property type="term" value="P:proteasomal ubiquitin-independent protein catabolic process"/>
    <property type="evidence" value="ECO:0007669"/>
    <property type="project" value="TreeGrafter"/>
</dbReference>
<keyword evidence="6" id="KW-0227">DNA damage</keyword>
<comment type="similarity">
    <text evidence="3">Belongs to the BLM10 family.</text>
</comment>